<dbReference type="CDD" id="cd12913">
    <property type="entry name" value="PDC1_MCP_like"/>
    <property type="match status" value="1"/>
</dbReference>
<dbReference type="Gene3D" id="3.30.565.10">
    <property type="entry name" value="Histidine kinase-like ATPase, C-terminal domain"/>
    <property type="match status" value="1"/>
</dbReference>
<dbReference type="PROSITE" id="PS50109">
    <property type="entry name" value="HIS_KIN"/>
    <property type="match status" value="1"/>
</dbReference>
<dbReference type="Proteomes" id="UP000500961">
    <property type="component" value="Chromosome"/>
</dbReference>
<feature type="transmembrane region" description="Helical" evidence="7">
    <location>
        <begin position="318"/>
        <end position="338"/>
    </location>
</feature>
<dbReference type="EC" id="2.7.13.3" evidence="2"/>
<dbReference type="PANTHER" id="PTHR43711">
    <property type="entry name" value="TWO-COMPONENT HISTIDINE KINASE"/>
    <property type="match status" value="1"/>
</dbReference>
<dbReference type="InterPro" id="IPR004358">
    <property type="entry name" value="Sig_transdc_His_kin-like_C"/>
</dbReference>
<proteinExistence type="predicted"/>
<dbReference type="RefSeq" id="WP_173075193.1">
    <property type="nucleotide sequence ID" value="NZ_CP041345.1"/>
</dbReference>
<dbReference type="SMART" id="SM00388">
    <property type="entry name" value="HisKA"/>
    <property type="match status" value="1"/>
</dbReference>
<evidence type="ECO:0000256" key="1">
    <source>
        <dbReference type="ARBA" id="ARBA00000085"/>
    </source>
</evidence>
<keyword evidence="10" id="KW-1185">Reference proteome</keyword>
<comment type="catalytic activity">
    <reaction evidence="1">
        <text>ATP + protein L-histidine = ADP + protein N-phospho-L-histidine.</text>
        <dbReference type="EC" id="2.7.13.3"/>
    </reaction>
</comment>
<dbReference type="InterPro" id="IPR036097">
    <property type="entry name" value="HisK_dim/P_sf"/>
</dbReference>
<dbReference type="InterPro" id="IPR050736">
    <property type="entry name" value="Sensor_HK_Regulatory"/>
</dbReference>
<keyword evidence="7" id="KW-0812">Transmembrane</keyword>
<protein>
    <recommendedName>
        <fullName evidence="2">histidine kinase</fullName>
        <ecNumber evidence="2">2.7.13.3</ecNumber>
    </recommendedName>
</protein>
<evidence type="ECO:0000256" key="4">
    <source>
        <dbReference type="ARBA" id="ARBA00022679"/>
    </source>
</evidence>
<dbReference type="KEGG" id="ttz:FHG85_09320"/>
<evidence type="ECO:0000313" key="10">
    <source>
        <dbReference type="Proteomes" id="UP000500961"/>
    </source>
</evidence>
<evidence type="ECO:0000256" key="7">
    <source>
        <dbReference type="SAM" id="Phobius"/>
    </source>
</evidence>
<evidence type="ECO:0000256" key="6">
    <source>
        <dbReference type="ARBA" id="ARBA00023012"/>
    </source>
</evidence>
<dbReference type="SMART" id="SM00387">
    <property type="entry name" value="HATPase_c"/>
    <property type="match status" value="1"/>
</dbReference>
<accession>A0A7D3XLH0</accession>
<evidence type="ECO:0000256" key="3">
    <source>
        <dbReference type="ARBA" id="ARBA00022553"/>
    </source>
</evidence>
<dbReference type="SUPFAM" id="SSF55874">
    <property type="entry name" value="ATPase domain of HSP90 chaperone/DNA topoisomerase II/histidine kinase"/>
    <property type="match status" value="1"/>
</dbReference>
<dbReference type="FunFam" id="3.30.565.10:FF:000010">
    <property type="entry name" value="Sensor histidine kinase RcsC"/>
    <property type="match status" value="1"/>
</dbReference>
<keyword evidence="3" id="KW-0597">Phosphoprotein</keyword>
<dbReference type="InterPro" id="IPR003594">
    <property type="entry name" value="HATPase_dom"/>
</dbReference>
<dbReference type="AlphaFoldDB" id="A0A7D3XLH0"/>
<keyword evidence="6" id="KW-0902">Two-component regulatory system</keyword>
<dbReference type="PRINTS" id="PR00344">
    <property type="entry name" value="BCTRLSENSOR"/>
</dbReference>
<name>A0A7D3XLH0_9BACT</name>
<dbReference type="InterPro" id="IPR005467">
    <property type="entry name" value="His_kinase_dom"/>
</dbReference>
<evidence type="ECO:0000256" key="2">
    <source>
        <dbReference type="ARBA" id="ARBA00012438"/>
    </source>
</evidence>
<organism evidence="9 10">
    <name type="scientific">Tenuifilum thalassicum</name>
    <dbReference type="NCBI Taxonomy" id="2590900"/>
    <lineage>
        <taxon>Bacteria</taxon>
        <taxon>Pseudomonadati</taxon>
        <taxon>Bacteroidota</taxon>
        <taxon>Bacteroidia</taxon>
        <taxon>Bacteroidales</taxon>
        <taxon>Tenuifilaceae</taxon>
        <taxon>Tenuifilum</taxon>
    </lineage>
</organism>
<evidence type="ECO:0000256" key="5">
    <source>
        <dbReference type="ARBA" id="ARBA00022777"/>
    </source>
</evidence>
<sequence length="598" mass="68574">MDKKTKLSLTLPIVAAVLTACAFIFLYFYIGIYQRENSYEDSKWIAIQQSRNAATEINSLFLSALYTLRSIAKQEVLIRNEGAQRDEVMALLRRYAKEYPQYLAFWTMWEPNKFDGKDWYYKNTPYFDTEGHFTYACFHFHDSLFDEKITAPEEYLENYYTIPKETKREMVLEPYYYSYSGLPKVFYETSVIVPIIIDTTFYGIVGIDIDLNRIQQKLKNLRLKSGTVSLIASTGEIVAHDDSSMIGENIYNYIERNDTLFSYAIKSGIEYSYETTSRIANDEVFRVLYPIGLNGNIYPWYIMVEISKRKATFRSINLYYVSIGVLIVGMLLITYLIFNIFERIRYEKNLINAKERAESADKLKTLFLHNLSHEIRTPLNAIIGFTQLLLHQNENLDEEQKESVKIIKKSSDQLNAIINDIIAISSLETGLERLSPSPTNLSQLIDDIQGMVKISVDENKITINTSKSHTGPEAIVLVDKIKLRRIINNLLSNAVKFTKEGTIEFGYSINNDVVEFFVSDTGIGIDSSKLELIFEQFTQADEAIQTQYGGTGIGLSICKGYVELMHGKIWVKSELGKGATFFFTVPYKPVTVGNRLIL</sequence>
<dbReference type="Gene3D" id="3.30.450.20">
    <property type="entry name" value="PAS domain"/>
    <property type="match status" value="2"/>
</dbReference>
<dbReference type="InterPro" id="IPR003661">
    <property type="entry name" value="HisK_dim/P_dom"/>
</dbReference>
<dbReference type="CDD" id="cd00082">
    <property type="entry name" value="HisKA"/>
    <property type="match status" value="1"/>
</dbReference>
<dbReference type="Pfam" id="PF00512">
    <property type="entry name" value="HisKA"/>
    <property type="match status" value="1"/>
</dbReference>
<keyword evidence="7" id="KW-1133">Transmembrane helix</keyword>
<keyword evidence="5" id="KW-0418">Kinase</keyword>
<keyword evidence="7" id="KW-0472">Membrane</keyword>
<dbReference type="InterPro" id="IPR036890">
    <property type="entry name" value="HATPase_C_sf"/>
</dbReference>
<dbReference type="Gene3D" id="1.10.287.130">
    <property type="match status" value="1"/>
</dbReference>
<feature type="transmembrane region" description="Helical" evidence="7">
    <location>
        <begin position="7"/>
        <end position="30"/>
    </location>
</feature>
<dbReference type="GO" id="GO:0000155">
    <property type="term" value="F:phosphorelay sensor kinase activity"/>
    <property type="evidence" value="ECO:0007669"/>
    <property type="project" value="InterPro"/>
</dbReference>
<keyword evidence="4" id="KW-0808">Transferase</keyword>
<evidence type="ECO:0000259" key="8">
    <source>
        <dbReference type="PROSITE" id="PS50109"/>
    </source>
</evidence>
<dbReference type="SUPFAM" id="SSF47384">
    <property type="entry name" value="Homodimeric domain of signal transducing histidine kinase"/>
    <property type="match status" value="1"/>
</dbReference>
<reference evidence="9 10" key="1">
    <citation type="submission" date="2019-07" db="EMBL/GenBank/DDBJ databases">
        <title>Thalassofilum flectens gen. nov., sp. nov., a novel moderate thermophilic anaerobe from a shallow sea hot spring in Kunashir Island (Russia), representing a new family in the order Bacteroidales, and proposal of Thalassofilacea fam. nov.</title>
        <authorList>
            <person name="Kochetkova T.V."/>
            <person name="Podosokorskaya O.A."/>
            <person name="Novikov A."/>
            <person name="Elcheninov A.G."/>
            <person name="Toshchakov S.V."/>
            <person name="Kublanov I.V."/>
        </authorList>
    </citation>
    <scope>NUCLEOTIDE SEQUENCE [LARGE SCALE GENOMIC DNA]</scope>
    <source>
        <strain evidence="9 10">38-H</strain>
    </source>
</reference>
<dbReference type="EMBL" id="CP041345">
    <property type="protein sequence ID" value="QKG80455.1"/>
    <property type="molecule type" value="Genomic_DNA"/>
</dbReference>
<feature type="domain" description="Histidine kinase" evidence="8">
    <location>
        <begin position="370"/>
        <end position="589"/>
    </location>
</feature>
<dbReference type="PANTHER" id="PTHR43711:SF31">
    <property type="entry name" value="HISTIDINE KINASE"/>
    <property type="match status" value="1"/>
</dbReference>
<dbReference type="PROSITE" id="PS51257">
    <property type="entry name" value="PROKAR_LIPOPROTEIN"/>
    <property type="match status" value="1"/>
</dbReference>
<dbReference type="Pfam" id="PF02518">
    <property type="entry name" value="HATPase_c"/>
    <property type="match status" value="1"/>
</dbReference>
<evidence type="ECO:0000313" key="9">
    <source>
        <dbReference type="EMBL" id="QKG80455.1"/>
    </source>
</evidence>
<gene>
    <name evidence="9" type="ORF">FHG85_09320</name>
</gene>
<dbReference type="CDD" id="cd16922">
    <property type="entry name" value="HATPase_EvgS-ArcB-TorS-like"/>
    <property type="match status" value="1"/>
</dbReference>